<reference evidence="4" key="1">
    <citation type="submission" date="2014-04" db="EMBL/GenBank/DDBJ databases">
        <title>Evolutionary Origins and Diversification of the Mycorrhizal Mutualists.</title>
        <authorList>
            <consortium name="DOE Joint Genome Institute"/>
            <consortium name="Mycorrhizal Genomics Consortium"/>
            <person name="Kohler A."/>
            <person name="Kuo A."/>
            <person name="Nagy L.G."/>
            <person name="Floudas D."/>
            <person name="Copeland A."/>
            <person name="Barry K.W."/>
            <person name="Cichocki N."/>
            <person name="Veneault-Fourrey C."/>
            <person name="LaButti K."/>
            <person name="Lindquist E.A."/>
            <person name="Lipzen A."/>
            <person name="Lundell T."/>
            <person name="Morin E."/>
            <person name="Murat C."/>
            <person name="Riley R."/>
            <person name="Ohm R."/>
            <person name="Sun H."/>
            <person name="Tunlid A."/>
            <person name="Henrissat B."/>
            <person name="Grigoriev I.V."/>
            <person name="Hibbett D.S."/>
            <person name="Martin F."/>
        </authorList>
    </citation>
    <scope>NUCLEOTIDE SEQUENCE [LARGE SCALE GENOMIC DNA]</scope>
    <source>
        <strain evidence="4">FD-334 SS-4</strain>
    </source>
</reference>
<dbReference type="OMA" id="TSATWIW"/>
<evidence type="ECO:0000256" key="2">
    <source>
        <dbReference type="SAM" id="SignalP"/>
    </source>
</evidence>
<dbReference type="Proteomes" id="UP000054270">
    <property type="component" value="Unassembled WGS sequence"/>
</dbReference>
<organism evidence="3 4">
    <name type="scientific">Hypholoma sublateritium (strain FD-334 SS-4)</name>
    <dbReference type="NCBI Taxonomy" id="945553"/>
    <lineage>
        <taxon>Eukaryota</taxon>
        <taxon>Fungi</taxon>
        <taxon>Dikarya</taxon>
        <taxon>Basidiomycota</taxon>
        <taxon>Agaricomycotina</taxon>
        <taxon>Agaricomycetes</taxon>
        <taxon>Agaricomycetidae</taxon>
        <taxon>Agaricales</taxon>
        <taxon>Agaricineae</taxon>
        <taxon>Strophariaceae</taxon>
        <taxon>Hypholoma</taxon>
    </lineage>
</organism>
<feature type="signal peptide" evidence="2">
    <location>
        <begin position="1"/>
        <end position="23"/>
    </location>
</feature>
<dbReference type="STRING" id="945553.A0A0D2Q1K7"/>
<keyword evidence="4" id="KW-1185">Reference proteome</keyword>
<dbReference type="OrthoDB" id="10036721at2759"/>
<dbReference type="Gene3D" id="2.60.120.260">
    <property type="entry name" value="Galactose-binding domain-like"/>
    <property type="match status" value="2"/>
</dbReference>
<proteinExistence type="predicted"/>
<dbReference type="InterPro" id="IPR008979">
    <property type="entry name" value="Galactose-bd-like_sf"/>
</dbReference>
<dbReference type="EMBL" id="KN817531">
    <property type="protein sequence ID" value="KJA25425.1"/>
    <property type="molecule type" value="Genomic_DNA"/>
</dbReference>
<evidence type="ECO:0000313" key="4">
    <source>
        <dbReference type="Proteomes" id="UP000054270"/>
    </source>
</evidence>
<gene>
    <name evidence="3" type="ORF">HYPSUDRAFT_182346</name>
</gene>
<dbReference type="AlphaFoldDB" id="A0A0D2Q1K7"/>
<evidence type="ECO:0000256" key="1">
    <source>
        <dbReference type="SAM" id="MobiDB-lite"/>
    </source>
</evidence>
<accession>A0A0D2Q1K7</accession>
<feature type="chain" id="PRO_5002249395" evidence="2">
    <location>
        <begin position="24"/>
        <end position="397"/>
    </location>
</feature>
<name>A0A0D2Q1K7_HYPSF</name>
<feature type="region of interest" description="Disordered" evidence="1">
    <location>
        <begin position="376"/>
        <end position="397"/>
    </location>
</feature>
<dbReference type="SUPFAM" id="SSF49785">
    <property type="entry name" value="Galactose-binding domain-like"/>
    <property type="match status" value="1"/>
</dbReference>
<evidence type="ECO:0000313" key="3">
    <source>
        <dbReference type="EMBL" id="KJA25425.1"/>
    </source>
</evidence>
<sequence>MFNSFKAFISLLSLATNLATIAAAPADFSSTDAQWIWTTGRAADGTTYPPGNVSIRRDYFPPTGKTPLSAEILITADNAYTLYVNGEEIGAQANFQQAFRYCVALEAGCNVFAVEGQNTPSPTASNVGNAAGLISAIEIRYSDGFTDTIVTDAEWHAITGAVPGFQQVAFDDSAWPAAFVEGPIGTTAPWNTIGVAIPPTTDDPGPDLTSATWIWTNEVSGPTSNAPIGGRAFLKTFSLPGGQLADSIVIDIVADNEYTLYINGLVAGSGTDFHTAQRFEVNFVPSNTVTIAVWAVNVPPGGPAGLLAAAEIRGCTCGCGANAFVVTDATWVYNTTNPAPADFINPGFDDSQWAAAIVEGPYGIAPWGNVAIPTSTSPQSAPVSGAPDAPPATVVSS</sequence>
<protein>
    <submittedName>
        <fullName evidence="3">Carbohydrate-binding module family 67 protein</fullName>
    </submittedName>
</protein>
<keyword evidence="2" id="KW-0732">Signal</keyword>